<dbReference type="KEGG" id="dho:Dia5BBH33_06840"/>
<gene>
    <name evidence="2" type="ORF">Dia5BBH33_06840</name>
    <name evidence="3" type="ORF">Dia5BBH33_07710</name>
</gene>
<reference evidence="3" key="2">
    <citation type="journal article" date="2020" name="Int. J. Syst. Evol. Microbiol.">
        <title>Dialister hominis sp. nov., isolated from human faeces.</title>
        <authorList>
            <person name="Sakamoto M."/>
            <person name="Ikeyama N."/>
            <person name="Toyoda A."/>
            <person name="Murakami T."/>
            <person name="Mori H."/>
            <person name="Iino T."/>
            <person name="Ohkuma M."/>
        </authorList>
    </citation>
    <scope>NUCLEOTIDE SEQUENCE</scope>
    <source>
        <strain evidence="3">5BBH33</strain>
    </source>
</reference>
<dbReference type="AlphaFoldDB" id="A0A8D5A5J4"/>
<proteinExistence type="predicted"/>
<dbReference type="PANTHER" id="PTHR33408:SF2">
    <property type="entry name" value="TRANSPOSASE DDE DOMAIN-CONTAINING PROTEIN"/>
    <property type="match status" value="1"/>
</dbReference>
<dbReference type="KEGG" id="dho:Dia5BBH33_07710"/>
<evidence type="ECO:0000313" key="3">
    <source>
        <dbReference type="EMBL" id="BBK24836.1"/>
    </source>
</evidence>
<protein>
    <recommendedName>
        <fullName evidence="1">Transposase InsH N-terminal domain-containing protein</fullName>
    </recommendedName>
</protein>
<dbReference type="GeneID" id="92717411"/>
<accession>A0A8D5A5J4</accession>
<dbReference type="Pfam" id="PF05598">
    <property type="entry name" value="DUF772"/>
    <property type="match status" value="1"/>
</dbReference>
<name>A0A8D5A5J4_9FIRM</name>
<dbReference type="PANTHER" id="PTHR33408">
    <property type="entry name" value="TRANSPOSASE"/>
    <property type="match status" value="1"/>
</dbReference>
<dbReference type="InterPro" id="IPR008490">
    <property type="entry name" value="Transposase_InsH_N"/>
</dbReference>
<keyword evidence="4" id="KW-1185">Reference proteome</keyword>
<dbReference type="Proteomes" id="UP000320585">
    <property type="component" value="Chromosome"/>
</dbReference>
<evidence type="ECO:0000259" key="1">
    <source>
        <dbReference type="Pfam" id="PF05598"/>
    </source>
</evidence>
<reference evidence="4" key="1">
    <citation type="submission" date="2019-05" db="EMBL/GenBank/DDBJ databases">
        <title>Complete genome sequencing of Dialister sp. strain 5BBH33.</title>
        <authorList>
            <person name="Sakamoto M."/>
            <person name="Murakami T."/>
            <person name="Mori H."/>
        </authorList>
    </citation>
    <scope>NUCLEOTIDE SEQUENCE [LARGE SCALE GENOMIC DNA]</scope>
    <source>
        <strain evidence="4">5BBH33</strain>
    </source>
</reference>
<dbReference type="EMBL" id="AP019697">
    <property type="protein sequence ID" value="BBK24749.1"/>
    <property type="molecule type" value="Genomic_DNA"/>
</dbReference>
<sequence length="179" mass="21409">MKNNNTSNHFTAEQGILPMFPSEILNVDDPVLMYDRFMEEIDLKKYLRYIPTRGAGRPRYNPVNMLKTIIYGFAEEGYCSFRKLEDNCRVNIRYMYLMNYEAPSYRTFCHFVKGFLKYSLKDIFYSITKELCGKLNVDLQHIYIDGSKFEANANKYSWVWKKSAEKSRYKLFCQDYQPF</sequence>
<organism evidence="3 4">
    <name type="scientific">Dialister hominis</name>
    <dbReference type="NCBI Taxonomy" id="2582419"/>
    <lineage>
        <taxon>Bacteria</taxon>
        <taxon>Bacillati</taxon>
        <taxon>Bacillota</taxon>
        <taxon>Negativicutes</taxon>
        <taxon>Veillonellales</taxon>
        <taxon>Veillonellaceae</taxon>
        <taxon>Dialister</taxon>
    </lineage>
</organism>
<evidence type="ECO:0000313" key="4">
    <source>
        <dbReference type="Proteomes" id="UP000320585"/>
    </source>
</evidence>
<feature type="domain" description="Transposase InsH N-terminal" evidence="1">
    <location>
        <begin position="38"/>
        <end position="113"/>
    </location>
</feature>
<dbReference type="RefSeq" id="WP_198419626.1">
    <property type="nucleotide sequence ID" value="NZ_AP019697.1"/>
</dbReference>
<dbReference type="EMBL" id="AP019697">
    <property type="protein sequence ID" value="BBK24836.1"/>
    <property type="molecule type" value="Genomic_DNA"/>
</dbReference>
<evidence type="ECO:0000313" key="2">
    <source>
        <dbReference type="EMBL" id="BBK24749.1"/>
    </source>
</evidence>